<dbReference type="Proteomes" id="UP000321523">
    <property type="component" value="Unassembled WGS sequence"/>
</dbReference>
<evidence type="ECO:0000313" key="9">
    <source>
        <dbReference type="EMBL" id="GEO37625.1"/>
    </source>
</evidence>
<proteinExistence type="inferred from homology"/>
<feature type="transmembrane region" description="Helical" evidence="8">
    <location>
        <begin position="393"/>
        <end position="416"/>
    </location>
</feature>
<evidence type="ECO:0000313" key="10">
    <source>
        <dbReference type="Proteomes" id="UP000321523"/>
    </source>
</evidence>
<reference evidence="9 10" key="1">
    <citation type="submission" date="2019-07" db="EMBL/GenBank/DDBJ databases">
        <title>Whole genome shotgun sequence of Skermanella aerolata NBRC 106429.</title>
        <authorList>
            <person name="Hosoyama A."/>
            <person name="Uohara A."/>
            <person name="Ohji S."/>
            <person name="Ichikawa N."/>
        </authorList>
    </citation>
    <scope>NUCLEOTIDE SEQUENCE [LARGE SCALE GENOMIC DNA]</scope>
    <source>
        <strain evidence="9 10">NBRC 106429</strain>
    </source>
</reference>
<keyword evidence="7 8" id="KW-0472">Membrane</keyword>
<comment type="caution">
    <text evidence="9">The sequence shown here is derived from an EMBL/GenBank/DDBJ whole genome shotgun (WGS) entry which is preliminary data.</text>
</comment>
<keyword evidence="3" id="KW-0813">Transport</keyword>
<dbReference type="PROSITE" id="PS01116">
    <property type="entry name" value="XANTH_URACIL_PERMASE"/>
    <property type="match status" value="1"/>
</dbReference>
<gene>
    <name evidence="9" type="ORF">SAE02_17730</name>
</gene>
<feature type="transmembrane region" description="Helical" evidence="8">
    <location>
        <begin position="39"/>
        <end position="57"/>
    </location>
</feature>
<keyword evidence="5 8" id="KW-0812">Transmembrane</keyword>
<keyword evidence="10" id="KW-1185">Reference proteome</keyword>
<feature type="transmembrane region" description="Helical" evidence="8">
    <location>
        <begin position="367"/>
        <end position="387"/>
    </location>
</feature>
<feature type="transmembrane region" description="Helical" evidence="8">
    <location>
        <begin position="229"/>
        <end position="253"/>
    </location>
</feature>
<evidence type="ECO:0000256" key="6">
    <source>
        <dbReference type="ARBA" id="ARBA00022989"/>
    </source>
</evidence>
<evidence type="ECO:0000256" key="5">
    <source>
        <dbReference type="ARBA" id="ARBA00022692"/>
    </source>
</evidence>
<evidence type="ECO:0000256" key="8">
    <source>
        <dbReference type="SAM" id="Phobius"/>
    </source>
</evidence>
<dbReference type="PANTHER" id="PTHR42810">
    <property type="entry name" value="PURINE PERMEASE C1399.01C-RELATED"/>
    <property type="match status" value="1"/>
</dbReference>
<protein>
    <submittedName>
        <fullName evidence="9">Permease</fullName>
    </submittedName>
</protein>
<evidence type="ECO:0000256" key="3">
    <source>
        <dbReference type="ARBA" id="ARBA00022448"/>
    </source>
</evidence>
<dbReference type="NCBIfam" id="TIGR03173">
    <property type="entry name" value="pbuX"/>
    <property type="match status" value="1"/>
</dbReference>
<evidence type="ECO:0000256" key="7">
    <source>
        <dbReference type="ARBA" id="ARBA00023136"/>
    </source>
</evidence>
<sequence length="439" mass="45893">MLPPWQMFTVALQHVLVMYAGAIAVPLIIGAALKLPKDQIAFLISADLFAVGIATLIQSVGVWKFGIRLPVMMGVTFAAVGPMVAMANAGTGLPTILGAVMASGLFTVLVAPFFSRMLRFFPPVVTGTIITAIGITLLQVGINWAGGGRGVADFGAPRYLTVAFLVLVSIVLINRFFKGFWSNVSVLLGLIIGFAVALPAGMVNISGLSDAPWFAVVYPFAFGPPVFEIGPILSLCLVMLVVMVESTGMFLALGELTDRPVGETDLTRGLRTDGIGTLIGGIFNTFPHTSISQNVGLVGMTGVRSRWVVAVAGVILLALGLLPKLATIVASIPVAVLGGAGIAMFGMVAATGIKILGKVNFENRNNLLIVAISLGVSMIPLVAPTFFDQFPHWTAPLTHSGITLGALCAVLLNAVLNARPSTGEKTIEDAALEHWPASH</sequence>
<evidence type="ECO:0000256" key="2">
    <source>
        <dbReference type="ARBA" id="ARBA00008821"/>
    </source>
</evidence>
<dbReference type="GO" id="GO:0042907">
    <property type="term" value="F:xanthine transmembrane transporter activity"/>
    <property type="evidence" value="ECO:0007669"/>
    <property type="project" value="TreeGrafter"/>
</dbReference>
<name>A0A512DMC5_9PROT</name>
<dbReference type="Pfam" id="PF00860">
    <property type="entry name" value="Xan_ur_permease"/>
    <property type="match status" value="1"/>
</dbReference>
<dbReference type="AlphaFoldDB" id="A0A512DMC5"/>
<accession>A0A512DMC5</accession>
<evidence type="ECO:0000256" key="4">
    <source>
        <dbReference type="ARBA" id="ARBA00022475"/>
    </source>
</evidence>
<feature type="transmembrane region" description="Helical" evidence="8">
    <location>
        <begin position="95"/>
        <end position="114"/>
    </location>
</feature>
<dbReference type="RefSeq" id="WP_044426849.1">
    <property type="nucleotide sequence ID" value="NZ_BJYZ01000007.1"/>
</dbReference>
<feature type="transmembrane region" description="Helical" evidence="8">
    <location>
        <begin position="307"/>
        <end position="326"/>
    </location>
</feature>
<dbReference type="InterPro" id="IPR006042">
    <property type="entry name" value="Xan_ur_permease"/>
</dbReference>
<evidence type="ECO:0000256" key="1">
    <source>
        <dbReference type="ARBA" id="ARBA00004651"/>
    </source>
</evidence>
<dbReference type="NCBIfam" id="NF037981">
    <property type="entry name" value="NCS2_1"/>
    <property type="match status" value="1"/>
</dbReference>
<comment type="subcellular location">
    <subcellularLocation>
        <location evidence="1">Cell membrane</location>
        <topology evidence="1">Multi-pass membrane protein</topology>
    </subcellularLocation>
</comment>
<feature type="transmembrane region" description="Helical" evidence="8">
    <location>
        <begin position="121"/>
        <end position="146"/>
    </location>
</feature>
<dbReference type="NCBIfam" id="TIGR00801">
    <property type="entry name" value="ncs2"/>
    <property type="match status" value="1"/>
</dbReference>
<comment type="similarity">
    <text evidence="2">Belongs to the nucleobase:cation symporter-2 (NCS2) (TC 2.A.40) family.</text>
</comment>
<feature type="transmembrane region" description="Helical" evidence="8">
    <location>
        <begin position="158"/>
        <end position="177"/>
    </location>
</feature>
<dbReference type="EMBL" id="BJYZ01000007">
    <property type="protein sequence ID" value="GEO37625.1"/>
    <property type="molecule type" value="Genomic_DNA"/>
</dbReference>
<organism evidence="9 10">
    <name type="scientific">Skermanella aerolata</name>
    <dbReference type="NCBI Taxonomy" id="393310"/>
    <lineage>
        <taxon>Bacteria</taxon>
        <taxon>Pseudomonadati</taxon>
        <taxon>Pseudomonadota</taxon>
        <taxon>Alphaproteobacteria</taxon>
        <taxon>Rhodospirillales</taxon>
        <taxon>Azospirillaceae</taxon>
        <taxon>Skermanella</taxon>
    </lineage>
</organism>
<feature type="transmembrane region" description="Helical" evidence="8">
    <location>
        <begin position="184"/>
        <end position="209"/>
    </location>
</feature>
<dbReference type="PANTHER" id="PTHR42810:SF4">
    <property type="entry name" value="URIC ACID TRANSPORTER UACT"/>
    <property type="match status" value="1"/>
</dbReference>
<dbReference type="InterPro" id="IPR017588">
    <property type="entry name" value="UacT-like"/>
</dbReference>
<dbReference type="InterPro" id="IPR006043">
    <property type="entry name" value="NCS2"/>
</dbReference>
<dbReference type="GO" id="GO:0005886">
    <property type="term" value="C:plasma membrane"/>
    <property type="evidence" value="ECO:0007669"/>
    <property type="project" value="UniProtKB-SubCell"/>
</dbReference>
<keyword evidence="6 8" id="KW-1133">Transmembrane helix</keyword>
<keyword evidence="4" id="KW-1003">Cell membrane</keyword>
<feature type="transmembrane region" description="Helical" evidence="8">
    <location>
        <begin position="12"/>
        <end position="33"/>
    </location>
</feature>
<feature type="transmembrane region" description="Helical" evidence="8">
    <location>
        <begin position="332"/>
        <end position="355"/>
    </location>
</feature>